<reference evidence="1" key="1">
    <citation type="submission" date="2020-05" db="EMBL/GenBank/DDBJ databases">
        <authorList>
            <person name="Chiriac C."/>
            <person name="Salcher M."/>
            <person name="Ghai R."/>
            <person name="Kavagutti S V."/>
        </authorList>
    </citation>
    <scope>NUCLEOTIDE SEQUENCE</scope>
</reference>
<gene>
    <name evidence="1" type="ORF">UFOPK2254_01180</name>
</gene>
<sequence length="55" mass="6353">MTHEMEELVKAFDWNFLDLQRVTVNALKSAFIPFEERLALIEEIVKPGYLAVSAE</sequence>
<organism evidence="1">
    <name type="scientific">freshwater metagenome</name>
    <dbReference type="NCBI Taxonomy" id="449393"/>
    <lineage>
        <taxon>unclassified sequences</taxon>
        <taxon>metagenomes</taxon>
        <taxon>ecological metagenomes</taxon>
    </lineage>
</organism>
<proteinExistence type="predicted"/>
<dbReference type="EMBL" id="CAEZWO010000134">
    <property type="protein sequence ID" value="CAB4669294.1"/>
    <property type="molecule type" value="Genomic_DNA"/>
</dbReference>
<protein>
    <submittedName>
        <fullName evidence="1">Unannotated protein</fullName>
    </submittedName>
</protein>
<dbReference type="AlphaFoldDB" id="A0A6J6M8S1"/>
<evidence type="ECO:0000313" key="1">
    <source>
        <dbReference type="EMBL" id="CAB4669294.1"/>
    </source>
</evidence>
<accession>A0A6J6M8S1</accession>
<dbReference type="Gene3D" id="3.20.20.140">
    <property type="entry name" value="Metal-dependent hydrolases"/>
    <property type="match status" value="1"/>
</dbReference>
<name>A0A6J6M8S1_9ZZZZ</name>